<protein>
    <submittedName>
        <fullName evidence="1">Uncharacterized protein</fullName>
    </submittedName>
</protein>
<dbReference type="EMBL" id="NJHN03000032">
    <property type="protein sequence ID" value="KAH9423320.1"/>
    <property type="molecule type" value="Genomic_DNA"/>
</dbReference>
<accession>A0ABQ8JL28</accession>
<dbReference type="Proteomes" id="UP000887458">
    <property type="component" value="Unassembled WGS sequence"/>
</dbReference>
<name>A0ABQ8JL28_DERPT</name>
<reference evidence="1 2" key="2">
    <citation type="journal article" date="2022" name="Mol. Biol. Evol.">
        <title>Comparative Genomics Reveals Insights into the Divergent Evolution of Astigmatic Mites and Household Pest Adaptations.</title>
        <authorList>
            <person name="Xiong Q."/>
            <person name="Wan A.T."/>
            <person name="Liu X."/>
            <person name="Fung C.S."/>
            <person name="Xiao X."/>
            <person name="Malainual N."/>
            <person name="Hou J."/>
            <person name="Wang L."/>
            <person name="Wang M."/>
            <person name="Yang K.Y."/>
            <person name="Cui Y."/>
            <person name="Leung E.L."/>
            <person name="Nong W."/>
            <person name="Shin S.K."/>
            <person name="Au S.W."/>
            <person name="Jeong K.Y."/>
            <person name="Chew F.T."/>
            <person name="Hui J.H."/>
            <person name="Leung T.F."/>
            <person name="Tungtrongchitr A."/>
            <person name="Zhong N."/>
            <person name="Liu Z."/>
            <person name="Tsui S.K."/>
        </authorList>
    </citation>
    <scope>NUCLEOTIDE SEQUENCE [LARGE SCALE GENOMIC DNA]</scope>
    <source>
        <strain evidence="1">Derp</strain>
    </source>
</reference>
<sequence length="89" mass="10069">MDNHFYYQPHFRSRPKNQKICACDFYWKTKRIGSELEMILNRNSFGILRLTCIHLYCGTAVGIVGGCDDGVPGLPESIPDPITVPLLPE</sequence>
<proteinExistence type="predicted"/>
<evidence type="ECO:0000313" key="2">
    <source>
        <dbReference type="Proteomes" id="UP000887458"/>
    </source>
</evidence>
<evidence type="ECO:0000313" key="1">
    <source>
        <dbReference type="EMBL" id="KAH9423320.1"/>
    </source>
</evidence>
<organism evidence="1 2">
    <name type="scientific">Dermatophagoides pteronyssinus</name>
    <name type="common">European house dust mite</name>
    <dbReference type="NCBI Taxonomy" id="6956"/>
    <lineage>
        <taxon>Eukaryota</taxon>
        <taxon>Metazoa</taxon>
        <taxon>Ecdysozoa</taxon>
        <taxon>Arthropoda</taxon>
        <taxon>Chelicerata</taxon>
        <taxon>Arachnida</taxon>
        <taxon>Acari</taxon>
        <taxon>Acariformes</taxon>
        <taxon>Sarcoptiformes</taxon>
        <taxon>Astigmata</taxon>
        <taxon>Psoroptidia</taxon>
        <taxon>Analgoidea</taxon>
        <taxon>Pyroglyphidae</taxon>
        <taxon>Dermatophagoidinae</taxon>
        <taxon>Dermatophagoides</taxon>
    </lineage>
</organism>
<comment type="caution">
    <text evidence="1">The sequence shown here is derived from an EMBL/GenBank/DDBJ whole genome shotgun (WGS) entry which is preliminary data.</text>
</comment>
<gene>
    <name evidence="1" type="ORF">DERP_003598</name>
</gene>
<keyword evidence="2" id="KW-1185">Reference proteome</keyword>
<reference evidence="1 2" key="1">
    <citation type="journal article" date="2018" name="J. Allergy Clin. Immunol.">
        <title>High-quality assembly of Dermatophagoides pteronyssinus genome and transcriptome reveals a wide range of novel allergens.</title>
        <authorList>
            <person name="Liu X.Y."/>
            <person name="Yang K.Y."/>
            <person name="Wang M.Q."/>
            <person name="Kwok J.S."/>
            <person name="Zeng X."/>
            <person name="Yang Z."/>
            <person name="Xiao X.J."/>
            <person name="Lau C.P."/>
            <person name="Li Y."/>
            <person name="Huang Z.M."/>
            <person name="Ba J.G."/>
            <person name="Yim A.K."/>
            <person name="Ouyang C.Y."/>
            <person name="Ngai S.M."/>
            <person name="Chan T.F."/>
            <person name="Leung E.L."/>
            <person name="Liu L."/>
            <person name="Liu Z.G."/>
            <person name="Tsui S.K."/>
        </authorList>
    </citation>
    <scope>NUCLEOTIDE SEQUENCE [LARGE SCALE GENOMIC DNA]</scope>
    <source>
        <strain evidence="1">Derp</strain>
    </source>
</reference>